<evidence type="ECO:0000313" key="15">
    <source>
        <dbReference type="Proteomes" id="UP001218034"/>
    </source>
</evidence>
<dbReference type="InterPro" id="IPR041616">
    <property type="entry name" value="PheRS_beta_core"/>
</dbReference>
<dbReference type="EMBL" id="CP104395">
    <property type="protein sequence ID" value="WEL19253.1"/>
    <property type="molecule type" value="Genomic_DNA"/>
</dbReference>
<dbReference type="InterPro" id="IPR005146">
    <property type="entry name" value="B3/B4_tRNA-bd"/>
</dbReference>
<dbReference type="Gene3D" id="3.30.930.10">
    <property type="entry name" value="Bira Bifunctional Protein, Domain 2"/>
    <property type="match status" value="1"/>
</dbReference>
<dbReference type="InterPro" id="IPR022918">
    <property type="entry name" value="Phe_tRNA_ligase_beta2_arc"/>
</dbReference>
<comment type="catalytic activity">
    <reaction evidence="12">
        <text>tRNA(Phe) + L-phenylalanine + ATP = L-phenylalanyl-tRNA(Phe) + AMP + diphosphate + H(+)</text>
        <dbReference type="Rhea" id="RHEA:19413"/>
        <dbReference type="Rhea" id="RHEA-COMP:9668"/>
        <dbReference type="Rhea" id="RHEA-COMP:9699"/>
        <dbReference type="ChEBI" id="CHEBI:15378"/>
        <dbReference type="ChEBI" id="CHEBI:30616"/>
        <dbReference type="ChEBI" id="CHEBI:33019"/>
        <dbReference type="ChEBI" id="CHEBI:58095"/>
        <dbReference type="ChEBI" id="CHEBI:78442"/>
        <dbReference type="ChEBI" id="CHEBI:78531"/>
        <dbReference type="ChEBI" id="CHEBI:456215"/>
        <dbReference type="EC" id="6.1.1.20"/>
    </reaction>
</comment>
<evidence type="ECO:0000256" key="7">
    <source>
        <dbReference type="ARBA" id="ARBA00022741"/>
    </source>
</evidence>
<feature type="domain" description="B5" evidence="13">
    <location>
        <begin position="269"/>
        <end position="344"/>
    </location>
</feature>
<dbReference type="InterPro" id="IPR009061">
    <property type="entry name" value="DNA-bd_dom_put_sf"/>
</dbReference>
<name>A0ABY8CH47_9ARCH</name>
<sequence length="547" mass="62191">MSHIEIDKREFEQLIGRSVSENELKEKASNLGAHWNHLEGPKWDVEVYPNRPDLLSVEGLARAYRGFFEVYTGKEEYEAKEHEISLEVDSSVEDVRPYIGGAVIRDLELTEKKINGLIQLQEKLHETMGRRRDKIAIGLHDLSELQAPFTYKTVEPESVDFTPLEHDKPLHLEDILEVHEKGKEYSWILEDAEKYPIIVDANEKVLSFPPIINNQLTEVQPSTTDVFVDVTGKDRKAVRKVLNILVTALSERGGDIESVEVDGEIMPDLGSESRELDVEYFKKISGLDLTGEEIVHRLEMMKYGAELSEGVIEVEVPCYRNDVMHQYDLIEDVVIAHGYREIEPEMPEIDQIGGQEAIEKLTDTVREIIQGTGALEAHSFALSSDEKLFENMNIEKEKVARMNNALTKDYSVVRNWMLPSMMQVLESNRHRSYPQKIFEASDTAVLDDSDTGVSNRRKLAYVHAGEVADYTDVKAVLQVLERELGLELEVKSAEKGCFRQGRAGDILVKGERIGIIGELHDQVVENWGLENEVAGFELDLERMMENI</sequence>
<dbReference type="Pfam" id="PF17759">
    <property type="entry name" value="tRNA_synthFbeta"/>
    <property type="match status" value="1"/>
</dbReference>
<keyword evidence="7 12" id="KW-0547">Nucleotide-binding</keyword>
<dbReference type="PROSITE" id="PS51483">
    <property type="entry name" value="B5"/>
    <property type="match status" value="1"/>
</dbReference>
<feature type="binding site" evidence="12">
    <location>
        <position position="331"/>
    </location>
    <ligand>
        <name>Mg(2+)</name>
        <dbReference type="ChEBI" id="CHEBI:18420"/>
        <note>shared with alpha subunit</note>
    </ligand>
</feature>
<evidence type="ECO:0000256" key="12">
    <source>
        <dbReference type="HAMAP-Rule" id="MF_00284"/>
    </source>
</evidence>
<dbReference type="Gene3D" id="3.30.56.10">
    <property type="match status" value="2"/>
</dbReference>
<accession>A0ABY8CH47</accession>
<dbReference type="SUPFAM" id="SSF56037">
    <property type="entry name" value="PheT/TilS domain"/>
    <property type="match status" value="1"/>
</dbReference>
<gene>
    <name evidence="12 14" type="primary">pheT</name>
    <name evidence="14" type="ORF">SVXNc_0224</name>
</gene>
<evidence type="ECO:0000256" key="2">
    <source>
        <dbReference type="ARBA" id="ARBA00004496"/>
    </source>
</evidence>
<dbReference type="EC" id="6.1.1.20" evidence="12"/>
<keyword evidence="5 12" id="KW-0436">Ligase</keyword>
<evidence type="ECO:0000313" key="14">
    <source>
        <dbReference type="EMBL" id="WEL19253.1"/>
    </source>
</evidence>
<dbReference type="Proteomes" id="UP001218034">
    <property type="component" value="Chromosome"/>
</dbReference>
<dbReference type="SMART" id="SM00874">
    <property type="entry name" value="B5"/>
    <property type="match status" value="1"/>
</dbReference>
<evidence type="ECO:0000256" key="1">
    <source>
        <dbReference type="ARBA" id="ARBA00001946"/>
    </source>
</evidence>
<dbReference type="InterPro" id="IPR045060">
    <property type="entry name" value="Phe-tRNA-ligase_IIc_bsu"/>
</dbReference>
<dbReference type="InterPro" id="IPR004531">
    <property type="entry name" value="Phe-tRNA-synth_IIc_bsu_arc_euk"/>
</dbReference>
<evidence type="ECO:0000256" key="5">
    <source>
        <dbReference type="ARBA" id="ARBA00022598"/>
    </source>
</evidence>
<dbReference type="InterPro" id="IPR005147">
    <property type="entry name" value="tRNA_synthase_B5-dom"/>
</dbReference>
<evidence type="ECO:0000256" key="9">
    <source>
        <dbReference type="ARBA" id="ARBA00022842"/>
    </source>
</evidence>
<keyword evidence="8 12" id="KW-0067">ATP-binding</keyword>
<keyword evidence="6 12" id="KW-0479">Metal-binding</keyword>
<proteinExistence type="inferred from homology"/>
<comment type="cofactor">
    <cofactor evidence="1 12">
        <name>Mg(2+)</name>
        <dbReference type="ChEBI" id="CHEBI:18420"/>
    </cofactor>
</comment>
<dbReference type="RefSeq" id="WP_347722124.1">
    <property type="nucleotide sequence ID" value="NZ_CP104395.1"/>
</dbReference>
<comment type="similarity">
    <text evidence="3 12">Belongs to the phenylalanyl-tRNA synthetase beta subunit family. Type 2 subfamily.</text>
</comment>
<keyword evidence="4 12" id="KW-0963">Cytoplasm</keyword>
<feature type="binding site" evidence="12">
    <location>
        <position position="332"/>
    </location>
    <ligand>
        <name>Mg(2+)</name>
        <dbReference type="ChEBI" id="CHEBI:18420"/>
        <note>shared with alpha subunit</note>
    </ligand>
</feature>
<dbReference type="Gene3D" id="3.50.40.10">
    <property type="entry name" value="Phenylalanyl-trna Synthetase, Chain B, domain 3"/>
    <property type="match status" value="1"/>
</dbReference>
<dbReference type="Pfam" id="PF03484">
    <property type="entry name" value="B5"/>
    <property type="match status" value="1"/>
</dbReference>
<dbReference type="HAMAP" id="MF_00284">
    <property type="entry name" value="Phe_tRNA_synth_beta2"/>
    <property type="match status" value="1"/>
</dbReference>
<evidence type="ECO:0000256" key="3">
    <source>
        <dbReference type="ARBA" id="ARBA00007438"/>
    </source>
</evidence>
<dbReference type="SUPFAM" id="SSF55681">
    <property type="entry name" value="Class II aaRS and biotin synthetases"/>
    <property type="match status" value="1"/>
</dbReference>
<evidence type="ECO:0000259" key="13">
    <source>
        <dbReference type="PROSITE" id="PS51483"/>
    </source>
</evidence>
<feature type="binding site" evidence="12">
    <location>
        <position position="328"/>
    </location>
    <ligand>
        <name>Mg(2+)</name>
        <dbReference type="ChEBI" id="CHEBI:18420"/>
        <note>shared with alpha subunit</note>
    </ligand>
</feature>
<evidence type="ECO:0000256" key="4">
    <source>
        <dbReference type="ARBA" id="ARBA00022490"/>
    </source>
</evidence>
<dbReference type="SMART" id="SM00873">
    <property type="entry name" value="B3_4"/>
    <property type="match status" value="1"/>
</dbReference>
<keyword evidence="15" id="KW-1185">Reference proteome</keyword>
<protein>
    <recommendedName>
        <fullName evidence="12">Phenylalanine--tRNA ligase beta subunit</fullName>
        <ecNumber evidence="12">6.1.1.20</ecNumber>
    </recommendedName>
    <alternativeName>
        <fullName evidence="12">Phenylalanyl-tRNA synthetase beta subunit</fullName>
        <shortName evidence="12">PheRS</shortName>
    </alternativeName>
</protein>
<feature type="binding site" evidence="12">
    <location>
        <position position="322"/>
    </location>
    <ligand>
        <name>Mg(2+)</name>
        <dbReference type="ChEBI" id="CHEBI:18420"/>
        <note>shared with alpha subunit</note>
    </ligand>
</feature>
<dbReference type="InterPro" id="IPR020825">
    <property type="entry name" value="Phe-tRNA_synthase-like_B3/B4"/>
</dbReference>
<dbReference type="SUPFAM" id="SSF46955">
    <property type="entry name" value="Putative DNA-binding domain"/>
    <property type="match status" value="2"/>
</dbReference>
<dbReference type="PANTHER" id="PTHR10947">
    <property type="entry name" value="PHENYLALANYL-TRNA SYNTHETASE BETA CHAIN AND LEUCINE-RICH REPEAT-CONTAINING PROTEIN 47"/>
    <property type="match status" value="1"/>
</dbReference>
<dbReference type="Pfam" id="PF03483">
    <property type="entry name" value="B3_4"/>
    <property type="match status" value="1"/>
</dbReference>
<keyword evidence="11 12" id="KW-0030">Aminoacyl-tRNA synthetase</keyword>
<evidence type="ECO:0000256" key="8">
    <source>
        <dbReference type="ARBA" id="ARBA00022840"/>
    </source>
</evidence>
<evidence type="ECO:0000256" key="10">
    <source>
        <dbReference type="ARBA" id="ARBA00022917"/>
    </source>
</evidence>
<evidence type="ECO:0000256" key="11">
    <source>
        <dbReference type="ARBA" id="ARBA00023146"/>
    </source>
</evidence>
<dbReference type="NCBIfam" id="TIGR00471">
    <property type="entry name" value="pheT_arch"/>
    <property type="match status" value="1"/>
</dbReference>
<dbReference type="PANTHER" id="PTHR10947:SF0">
    <property type="entry name" value="PHENYLALANINE--TRNA LIGASE BETA SUBUNIT"/>
    <property type="match status" value="1"/>
</dbReference>
<reference evidence="14 15" key="1">
    <citation type="submission" date="2022-09" db="EMBL/GenBank/DDBJ databases">
        <title>Xylan utilization by haloarchaea-nanohaloarchaea associations.</title>
        <authorList>
            <person name="Yakimov M."/>
        </authorList>
    </citation>
    <scope>NUCLEOTIDE SEQUENCE [LARGE SCALE GENOMIC DNA]</scope>
    <source>
        <strain evidence="14 15">SVXNc</strain>
    </source>
</reference>
<evidence type="ECO:0000256" key="6">
    <source>
        <dbReference type="ARBA" id="ARBA00022723"/>
    </source>
</evidence>
<keyword evidence="10 12" id="KW-0648">Protein biosynthesis</keyword>
<dbReference type="InterPro" id="IPR045864">
    <property type="entry name" value="aa-tRNA-synth_II/BPL/LPL"/>
</dbReference>
<organism evidence="14 15">
    <name type="scientific">Candidatus Nanohalococcus occultus</name>
    <dbReference type="NCBI Taxonomy" id="2978047"/>
    <lineage>
        <taxon>Archaea</taxon>
        <taxon>Candidatus Nanohalarchaeota</taxon>
        <taxon>Candidatus Nanohalarchaeota incertae sedis</taxon>
        <taxon>Candidatus Nanohalococcus</taxon>
    </lineage>
</organism>
<dbReference type="GO" id="GO:0004826">
    <property type="term" value="F:phenylalanine-tRNA ligase activity"/>
    <property type="evidence" value="ECO:0007669"/>
    <property type="project" value="UniProtKB-EC"/>
</dbReference>
<dbReference type="GeneID" id="90589659"/>
<keyword evidence="9 12" id="KW-0460">Magnesium</keyword>
<comment type="subcellular location">
    <subcellularLocation>
        <location evidence="2 12">Cytoplasm</location>
    </subcellularLocation>
</comment>
<comment type="subunit">
    <text evidence="12">Tetramer of two alpha and two beta subunits.</text>
</comment>